<dbReference type="InterPro" id="IPR022892">
    <property type="entry name" value="RNaseHI"/>
</dbReference>
<dbReference type="SUPFAM" id="SSF52540">
    <property type="entry name" value="P-loop containing nucleoside triphosphate hydrolases"/>
    <property type="match status" value="2"/>
</dbReference>
<dbReference type="Gene3D" id="3.30.450.90">
    <property type="match status" value="2"/>
</dbReference>
<comment type="subcellular location">
    <subcellularLocation>
        <location evidence="2">Cell membrane</location>
        <topology evidence="2">Multi-pass membrane protein</topology>
    </subcellularLocation>
    <subcellularLocation>
        <location evidence="1">Membrane</location>
        <topology evidence="1">Single-pass membrane protein</topology>
    </subcellularLocation>
</comment>
<dbReference type="InterPro" id="IPR042217">
    <property type="entry name" value="T4SS_VirB10/TrbI"/>
</dbReference>
<dbReference type="Pfam" id="PF03743">
    <property type="entry name" value="TrbI"/>
    <property type="match status" value="1"/>
</dbReference>
<dbReference type="CDD" id="cd16429">
    <property type="entry name" value="VirB10"/>
    <property type="match status" value="1"/>
</dbReference>
<evidence type="ECO:0000256" key="9">
    <source>
        <dbReference type="SAM" id="MobiDB-lite"/>
    </source>
</evidence>
<dbReference type="InterPro" id="IPR051539">
    <property type="entry name" value="T4SS-coupling_protein"/>
</dbReference>
<dbReference type="GO" id="GO:0004523">
    <property type="term" value="F:RNA-DNA hybrid ribonuclease activity"/>
    <property type="evidence" value="ECO:0007669"/>
    <property type="project" value="InterPro"/>
</dbReference>
<evidence type="ECO:0000256" key="1">
    <source>
        <dbReference type="ARBA" id="ARBA00004167"/>
    </source>
</evidence>
<keyword evidence="7" id="KW-1133">Transmembrane helix</keyword>
<dbReference type="OrthoDB" id="207081at2759"/>
<dbReference type="Pfam" id="PF00075">
    <property type="entry name" value="RNase_H"/>
    <property type="match status" value="1"/>
</dbReference>
<dbReference type="Pfam" id="PF00437">
    <property type="entry name" value="T2SSE"/>
    <property type="match status" value="1"/>
</dbReference>
<feature type="compositionally biased region" description="Pro residues" evidence="9">
    <location>
        <begin position="282"/>
        <end position="291"/>
    </location>
</feature>
<protein>
    <submittedName>
        <fullName evidence="11">Protein VirD4</fullName>
    </submittedName>
</protein>
<dbReference type="GO" id="GO:0044097">
    <property type="term" value="P:secretion by the type IV secretion system"/>
    <property type="evidence" value="ECO:0007669"/>
    <property type="project" value="InterPro"/>
</dbReference>
<comment type="similarity">
    <text evidence="3">Belongs to the VirD4/TraG family.</text>
</comment>
<evidence type="ECO:0000256" key="4">
    <source>
        <dbReference type="ARBA" id="ARBA00011245"/>
    </source>
</evidence>
<evidence type="ECO:0000256" key="6">
    <source>
        <dbReference type="ARBA" id="ARBA00022692"/>
    </source>
</evidence>
<dbReference type="GO" id="GO:0005886">
    <property type="term" value="C:plasma membrane"/>
    <property type="evidence" value="ECO:0007669"/>
    <property type="project" value="UniProtKB-SubCell"/>
</dbReference>
<dbReference type="EMBL" id="WJQU01000001">
    <property type="protein sequence ID" value="KAJ6644882.1"/>
    <property type="molecule type" value="Genomic_DNA"/>
</dbReference>
<dbReference type="Proteomes" id="UP001151699">
    <property type="component" value="Chromosome A"/>
</dbReference>
<dbReference type="InterPro" id="IPR012337">
    <property type="entry name" value="RNaseH-like_sf"/>
</dbReference>
<keyword evidence="5" id="KW-1003">Cell membrane</keyword>
<keyword evidence="6" id="KW-0812">Transmembrane</keyword>
<feature type="compositionally biased region" description="Pro residues" evidence="9">
    <location>
        <begin position="253"/>
        <end position="274"/>
    </location>
</feature>
<evidence type="ECO:0000256" key="7">
    <source>
        <dbReference type="ARBA" id="ARBA00022989"/>
    </source>
</evidence>
<organism evidence="11 12">
    <name type="scientific">Pseudolycoriella hygida</name>
    <dbReference type="NCBI Taxonomy" id="35572"/>
    <lineage>
        <taxon>Eukaryota</taxon>
        <taxon>Metazoa</taxon>
        <taxon>Ecdysozoa</taxon>
        <taxon>Arthropoda</taxon>
        <taxon>Hexapoda</taxon>
        <taxon>Insecta</taxon>
        <taxon>Pterygota</taxon>
        <taxon>Neoptera</taxon>
        <taxon>Endopterygota</taxon>
        <taxon>Diptera</taxon>
        <taxon>Nematocera</taxon>
        <taxon>Sciaroidea</taxon>
        <taxon>Sciaridae</taxon>
        <taxon>Pseudolycoriella</taxon>
    </lineage>
</organism>
<evidence type="ECO:0000259" key="10">
    <source>
        <dbReference type="PROSITE" id="PS50879"/>
    </source>
</evidence>
<evidence type="ECO:0000256" key="8">
    <source>
        <dbReference type="ARBA" id="ARBA00023136"/>
    </source>
</evidence>
<dbReference type="PANTHER" id="PTHR37937">
    <property type="entry name" value="CONJUGATIVE TRANSFER: DNA TRANSPORT"/>
    <property type="match status" value="1"/>
</dbReference>
<feature type="region of interest" description="Disordered" evidence="9">
    <location>
        <begin position="1335"/>
        <end position="1360"/>
    </location>
</feature>
<dbReference type="InterPro" id="IPR005498">
    <property type="entry name" value="T4SS_VirB10/TraB/TrbI"/>
</dbReference>
<comment type="caution">
    <text evidence="11">The sequence shown here is derived from an EMBL/GenBank/DDBJ whole genome shotgun (WGS) entry which is preliminary data.</text>
</comment>
<dbReference type="NCBIfam" id="NF010472">
    <property type="entry name" value="PRK13897.1"/>
    <property type="match status" value="1"/>
</dbReference>
<dbReference type="CDD" id="cd09278">
    <property type="entry name" value="RNase_HI_prokaryote_like"/>
    <property type="match status" value="1"/>
</dbReference>
<dbReference type="SUPFAM" id="SSF53098">
    <property type="entry name" value="Ribonuclease H-like"/>
    <property type="match status" value="1"/>
</dbReference>
<evidence type="ECO:0000256" key="3">
    <source>
        <dbReference type="ARBA" id="ARBA00008806"/>
    </source>
</evidence>
<comment type="subunit">
    <text evidence="4">Monomer.</text>
</comment>
<dbReference type="InterPro" id="IPR027417">
    <property type="entry name" value="P-loop_NTPase"/>
</dbReference>
<dbReference type="InterPro" id="IPR002156">
    <property type="entry name" value="RNaseH_domain"/>
</dbReference>
<name>A0A9Q0N718_9DIPT</name>
<dbReference type="NCBIfam" id="TIGR02788">
    <property type="entry name" value="VirB11"/>
    <property type="match status" value="1"/>
</dbReference>
<dbReference type="InterPro" id="IPR036397">
    <property type="entry name" value="RNaseH_sf"/>
</dbReference>
<dbReference type="InterPro" id="IPR003688">
    <property type="entry name" value="TraG/VirD4"/>
</dbReference>
<sequence>MNIPKVIIYTDGACANNPGPGGWGALLQFGKLSKEMFGHELSTTNNRMEITAAIKALKALKKRCHVELYTDSKYLQLGITKWIKEWAKHNWHKSNNEEVKNDDLWKELYQELNKHYTICHWVKGHANNKGEDKFGNRYYESKKCDYLGRVKRQVIYNGKVEATKIPPIWHAWLHYMIDQIPENNNNFFWQQEYSPNLSGTKLASKTLENLGSKVKYSKWQPQLDVIKPNQETSSNLREIPKLPEAPKLEAPADLPPPPPPPLTKVELPPVPLPPEKIEAPVPVLPTTPLPPTNSEKLKTEDERQRIEAKRKSSIILIAGTPPPKTPEQIAEEASFQERGDMSCLLARGKIITAILETAINSDFGGEVRAIISRDVFSEKEKYILVPKGSKVFGNYVLGASGAYGRIAIIWNRIDLSSGYSINLDALSVDNLGRKGEQGRVDNKIKERLSNAILMSAFNIGTAAGLDKIVPPPANSQVTAGNISIATNIQSIIQANSGLGDEQNKINRICTEVLNAITDKTSNAFTSMMQACATARNPSGGTTPAQSLTTLITAATNAANTLLTTTAAASTPTQAQNASKQAFTDITLETFLLPFKALFAEEGINEIMINKPGEVWIEKKGRLVAQSTEQVISEEKPLLSATLPNGYRIQIIFPPACEPGSICYSIRKGSTIHLSLDDYAKLGAFDATVVGETIDENAIILNNYLKEKNIKEFIKYAVLAKKNIIISGGTSTGKTTFTNAALGEIPPNERLITVEDAREIVLTNHPNKLHLLASKGGQGRAKVSTQDLIEACLRLRPDRIIVGELRGTEAFSFLRAINTGHPGSISTLHADTPAMALEQLKLMVMQASLEMPPEEVKKYISAVVDIVVQLKRAIGGKRYISEIYYKKVYGDARWANAEDIERAGLRSKHGMLLGVDSIGYFVADGFQHALLFAPTGSGKGVGFVIPNLLFWQHSVIVHDIKLENHGLTSGWREKQGQRVFVWEPSNPDGITHCYNPIDWVSNKPGQMVDDVQKISNLIMPEKDFWNNEARSLFLGVVLYLIADPSKIKSFGEVVRTMRSDDVVYNLAVVLDTLGKVIHPVAYMNIAAFLQKADKERSGVISTMNSSLELWANPLIDSATATSDFNILEFKKKKTTVYVGITPDNIQRLQKLMQVFYQQATEFLSRKMPNLKEEPYGVMFVLDEFPTLGKMDTFKAGIAFFRGYRVRLFLIIQDTQQLKGTYEDAGMNSFLSNATYRITFAANNYETANLISQLVGNKTVEQRSYSKPIFFDLNISTRTQNISQVQRALLLPQEVIQLPREEQIVLIESFPPIKSLKIKYYEDRFFTSRLLPPTFIPTQKPYDPNQHNAEESKSDSDINNSE</sequence>
<dbReference type="Gene3D" id="3.40.50.300">
    <property type="entry name" value="P-loop containing nucleotide triphosphate hydrolases"/>
    <property type="match status" value="2"/>
</dbReference>
<accession>A0A9Q0N718</accession>
<evidence type="ECO:0000313" key="11">
    <source>
        <dbReference type="EMBL" id="KAJ6644882.1"/>
    </source>
</evidence>
<reference evidence="11" key="1">
    <citation type="submission" date="2022-07" db="EMBL/GenBank/DDBJ databases">
        <authorList>
            <person name="Trinca V."/>
            <person name="Uliana J.V.C."/>
            <person name="Torres T.T."/>
            <person name="Ward R.J."/>
            <person name="Monesi N."/>
        </authorList>
    </citation>
    <scope>NUCLEOTIDE SEQUENCE</scope>
    <source>
        <strain evidence="11">HSMRA1968</strain>
        <tissue evidence="11">Whole embryos</tissue>
    </source>
</reference>
<dbReference type="PANTHER" id="PTHR37937:SF1">
    <property type="entry name" value="CONJUGATIVE TRANSFER: DNA TRANSPORT"/>
    <property type="match status" value="1"/>
</dbReference>
<dbReference type="InterPro" id="IPR014155">
    <property type="entry name" value="VirB11"/>
</dbReference>
<evidence type="ECO:0000256" key="2">
    <source>
        <dbReference type="ARBA" id="ARBA00004651"/>
    </source>
</evidence>
<dbReference type="CDD" id="cd01127">
    <property type="entry name" value="TrwB_TraG_TraD_VirD4"/>
    <property type="match status" value="1"/>
</dbReference>
<gene>
    <name evidence="11" type="primary">virD4_1</name>
    <name evidence="11" type="ORF">Bhyg_00077</name>
</gene>
<feature type="domain" description="RNase H type-1" evidence="10">
    <location>
        <begin position="2"/>
        <end position="153"/>
    </location>
</feature>
<dbReference type="NCBIfam" id="NF010475">
    <property type="entry name" value="PRK13900.1"/>
    <property type="match status" value="1"/>
</dbReference>
<proteinExistence type="inferred from homology"/>
<dbReference type="Gene3D" id="2.40.128.260">
    <property type="entry name" value="Type IV secretion system, VirB10/TraB/TrbI"/>
    <property type="match status" value="1"/>
</dbReference>
<keyword evidence="12" id="KW-1185">Reference proteome</keyword>
<dbReference type="GO" id="GO:0045271">
    <property type="term" value="C:respiratory chain complex I"/>
    <property type="evidence" value="ECO:0007669"/>
    <property type="project" value="InterPro"/>
</dbReference>
<feature type="region of interest" description="Disordered" evidence="9">
    <location>
        <begin position="244"/>
        <end position="302"/>
    </location>
</feature>
<dbReference type="PROSITE" id="PS50879">
    <property type="entry name" value="RNASE_H_1"/>
    <property type="match status" value="1"/>
</dbReference>
<dbReference type="Pfam" id="PF02534">
    <property type="entry name" value="T4SS-DNA_transf"/>
    <property type="match status" value="1"/>
</dbReference>
<dbReference type="Gene3D" id="3.30.420.10">
    <property type="entry name" value="Ribonuclease H-like superfamily/Ribonuclease H"/>
    <property type="match status" value="1"/>
</dbReference>
<keyword evidence="8" id="KW-0472">Membrane</keyword>
<dbReference type="GO" id="GO:0003676">
    <property type="term" value="F:nucleic acid binding"/>
    <property type="evidence" value="ECO:0007669"/>
    <property type="project" value="InterPro"/>
</dbReference>
<dbReference type="CDD" id="cd01130">
    <property type="entry name" value="VirB11-like_ATPase"/>
    <property type="match status" value="1"/>
</dbReference>
<dbReference type="InterPro" id="IPR001482">
    <property type="entry name" value="T2SS/T4SS_dom"/>
</dbReference>
<dbReference type="NCBIfam" id="NF001236">
    <property type="entry name" value="PRK00203.1"/>
    <property type="match status" value="1"/>
</dbReference>
<evidence type="ECO:0000256" key="5">
    <source>
        <dbReference type="ARBA" id="ARBA00022475"/>
    </source>
</evidence>
<evidence type="ECO:0000313" key="12">
    <source>
        <dbReference type="Proteomes" id="UP001151699"/>
    </source>
</evidence>
<dbReference type="HAMAP" id="MF_00042">
    <property type="entry name" value="RNase_H"/>
    <property type="match status" value="1"/>
</dbReference>